<dbReference type="SUPFAM" id="SSF56176">
    <property type="entry name" value="FAD-binding/transporter-associated domain-like"/>
    <property type="match status" value="1"/>
</dbReference>
<feature type="domain" description="FAD-binding PCMH-type" evidence="5">
    <location>
        <begin position="37"/>
        <end position="220"/>
    </location>
</feature>
<dbReference type="Pfam" id="PF01565">
    <property type="entry name" value="FAD_binding_4"/>
    <property type="match status" value="1"/>
</dbReference>
<evidence type="ECO:0000313" key="6">
    <source>
        <dbReference type="EMBL" id="SUZ94527.1"/>
    </source>
</evidence>
<dbReference type="Gene3D" id="3.30.43.10">
    <property type="entry name" value="Uridine Diphospho-n-acetylenolpyruvylglucosamine Reductase, domain 2"/>
    <property type="match status" value="1"/>
</dbReference>
<evidence type="ECO:0000256" key="2">
    <source>
        <dbReference type="ARBA" id="ARBA00008000"/>
    </source>
</evidence>
<keyword evidence="3" id="KW-0285">Flavoprotein</keyword>
<dbReference type="PANTHER" id="PTHR43716:SF2">
    <property type="entry name" value="BLL6224 PROTEIN"/>
    <property type="match status" value="1"/>
</dbReference>
<reference evidence="6" key="1">
    <citation type="submission" date="2018-05" db="EMBL/GenBank/DDBJ databases">
        <authorList>
            <person name="Lanie J.A."/>
            <person name="Ng W.-L."/>
            <person name="Kazmierczak K.M."/>
            <person name="Andrzejewski T.M."/>
            <person name="Davidsen T.M."/>
            <person name="Wayne K.J."/>
            <person name="Tettelin H."/>
            <person name="Glass J.I."/>
            <person name="Rusch D."/>
            <person name="Podicherti R."/>
            <person name="Tsui H.-C.T."/>
            <person name="Winkler M.E."/>
        </authorList>
    </citation>
    <scope>NUCLEOTIDE SEQUENCE</scope>
</reference>
<sequence length="473" mass="51940">MQQEVLCVAFESIVGKQNCITDPEIIKTYLEDWRGIHVGFTPIVLLPNSTQSIAQIMKICFDNDIGVTPQGGNTSLCGANIPHSTKDRLEIVINSSKMNQILELDTHNQSLIVQSGCILSTIQAIAEDKGLFFPLSMGAEGSCQIGGNISTNAGGVNVLKYGMIREQIMGLEVVLPDGTVFSDLKGLRKDNTGYDLKQLFIGAEGTLGFITAVCLKLFSQPMSYSSALVAVENPFMALELLKKGKAFFGENLTGFELMSSSCIQAVEKYLPSCKIPLSSLYPWQILIEVGNITTDQNNDERMVVFLEKALEDTLITDGIVANSMQERKDFWRIRHAIPEAEKYTGPAIYHDISVPISKIPELIEQSIAELEEYIGTSTVFAFGHVGDGNLHFTKVKPASMDKAPFLNETANVHRIVHEVAVKLGGSFSAEHGIGTKLKNELEHFSDPVKLKLLRTIKNSMDPKNIMNPNKLIG</sequence>
<accession>A0A381RX10</accession>
<dbReference type="Gene3D" id="3.30.70.2740">
    <property type="match status" value="1"/>
</dbReference>
<dbReference type="InterPro" id="IPR016167">
    <property type="entry name" value="FAD-bd_PCMH_sub1"/>
</dbReference>
<dbReference type="GO" id="GO:0071949">
    <property type="term" value="F:FAD binding"/>
    <property type="evidence" value="ECO:0007669"/>
    <property type="project" value="InterPro"/>
</dbReference>
<dbReference type="InterPro" id="IPR016169">
    <property type="entry name" value="FAD-bd_PCMH_sub2"/>
</dbReference>
<keyword evidence="4" id="KW-0274">FAD</keyword>
<evidence type="ECO:0000256" key="1">
    <source>
        <dbReference type="ARBA" id="ARBA00001974"/>
    </source>
</evidence>
<evidence type="ECO:0000256" key="4">
    <source>
        <dbReference type="ARBA" id="ARBA00022827"/>
    </source>
</evidence>
<protein>
    <recommendedName>
        <fullName evidence="5">FAD-binding PCMH-type domain-containing protein</fullName>
    </recommendedName>
</protein>
<proteinExistence type="inferred from homology"/>
<evidence type="ECO:0000259" key="5">
    <source>
        <dbReference type="PROSITE" id="PS51387"/>
    </source>
</evidence>
<gene>
    <name evidence="6" type="ORF">METZ01_LOCUS47381</name>
</gene>
<dbReference type="GO" id="GO:0003824">
    <property type="term" value="F:catalytic activity"/>
    <property type="evidence" value="ECO:0007669"/>
    <property type="project" value="InterPro"/>
</dbReference>
<dbReference type="FunFam" id="1.10.45.10:FF:000001">
    <property type="entry name" value="D-lactate dehydrogenase mitochondrial"/>
    <property type="match status" value="1"/>
</dbReference>
<comment type="similarity">
    <text evidence="2">Belongs to the FAD-binding oxidoreductase/transferase type 4 family.</text>
</comment>
<organism evidence="6">
    <name type="scientific">marine metagenome</name>
    <dbReference type="NCBI Taxonomy" id="408172"/>
    <lineage>
        <taxon>unclassified sequences</taxon>
        <taxon>metagenomes</taxon>
        <taxon>ecological metagenomes</taxon>
    </lineage>
</organism>
<dbReference type="Gene3D" id="3.30.70.2190">
    <property type="match status" value="1"/>
</dbReference>
<evidence type="ECO:0000256" key="3">
    <source>
        <dbReference type="ARBA" id="ARBA00022630"/>
    </source>
</evidence>
<dbReference type="SUPFAM" id="SSF55103">
    <property type="entry name" value="FAD-linked oxidases, C-terminal domain"/>
    <property type="match status" value="1"/>
</dbReference>
<dbReference type="InterPro" id="IPR006094">
    <property type="entry name" value="Oxid_FAD_bind_N"/>
</dbReference>
<dbReference type="PROSITE" id="PS51387">
    <property type="entry name" value="FAD_PCMH"/>
    <property type="match status" value="1"/>
</dbReference>
<dbReference type="Gene3D" id="3.30.465.10">
    <property type="match status" value="1"/>
</dbReference>
<dbReference type="GO" id="GO:0022904">
    <property type="term" value="P:respiratory electron transport chain"/>
    <property type="evidence" value="ECO:0007669"/>
    <property type="project" value="TreeGrafter"/>
</dbReference>
<name>A0A381RX10_9ZZZZ</name>
<dbReference type="FunFam" id="3.30.465.10:FF:000001">
    <property type="entry name" value="D-2-hydroxyglutarate dehydrogenase, mitochondrial"/>
    <property type="match status" value="1"/>
</dbReference>
<dbReference type="InterPro" id="IPR004113">
    <property type="entry name" value="FAD-bd_oxidored_4_C"/>
</dbReference>
<dbReference type="PANTHER" id="PTHR43716">
    <property type="entry name" value="D-2-HYDROXYGLUTARATE DEHYDROGENASE, MITOCHONDRIAL"/>
    <property type="match status" value="1"/>
</dbReference>
<comment type="cofactor">
    <cofactor evidence="1">
        <name>FAD</name>
        <dbReference type="ChEBI" id="CHEBI:57692"/>
    </cofactor>
</comment>
<dbReference type="InterPro" id="IPR051264">
    <property type="entry name" value="FAD-oxidored/transferase_4"/>
</dbReference>
<dbReference type="AlphaFoldDB" id="A0A381RX10"/>
<dbReference type="InterPro" id="IPR016164">
    <property type="entry name" value="FAD-linked_Oxase-like_C"/>
</dbReference>
<dbReference type="Gene3D" id="1.10.45.10">
    <property type="entry name" value="Vanillyl-alcohol Oxidase, Chain A, domain 4"/>
    <property type="match status" value="1"/>
</dbReference>
<dbReference type="InterPro" id="IPR036318">
    <property type="entry name" value="FAD-bd_PCMH-like_sf"/>
</dbReference>
<dbReference type="EMBL" id="UINC01002242">
    <property type="protein sequence ID" value="SUZ94527.1"/>
    <property type="molecule type" value="Genomic_DNA"/>
</dbReference>
<dbReference type="InterPro" id="IPR016166">
    <property type="entry name" value="FAD-bd_PCMH"/>
</dbReference>
<dbReference type="Pfam" id="PF02913">
    <property type="entry name" value="FAD-oxidase_C"/>
    <property type="match status" value="1"/>
</dbReference>
<dbReference type="InterPro" id="IPR016171">
    <property type="entry name" value="Vanillyl_alc_oxidase_C-sub2"/>
</dbReference>